<name>A0A7W5BSL8_9HYPH</name>
<gene>
    <name evidence="1" type="ORF">FHS26_006175</name>
</gene>
<comment type="caution">
    <text evidence="1">The sequence shown here is derived from an EMBL/GenBank/DDBJ whole genome shotgun (WGS) entry which is preliminary data.</text>
</comment>
<dbReference type="Pfam" id="PF00491">
    <property type="entry name" value="Arginase"/>
    <property type="match status" value="1"/>
</dbReference>
<dbReference type="Proteomes" id="UP000518315">
    <property type="component" value="Unassembled WGS sequence"/>
</dbReference>
<dbReference type="Gene3D" id="3.40.800.10">
    <property type="entry name" value="Ureohydrolase domain"/>
    <property type="match status" value="1"/>
</dbReference>
<organism evidence="1 2">
    <name type="scientific">Rhizobium pisi</name>
    <dbReference type="NCBI Taxonomy" id="574561"/>
    <lineage>
        <taxon>Bacteria</taxon>
        <taxon>Pseudomonadati</taxon>
        <taxon>Pseudomonadota</taxon>
        <taxon>Alphaproteobacteria</taxon>
        <taxon>Hyphomicrobiales</taxon>
        <taxon>Rhizobiaceae</taxon>
        <taxon>Rhizobium/Agrobacterium group</taxon>
        <taxon>Rhizobium</taxon>
    </lineage>
</organism>
<proteinExistence type="predicted"/>
<dbReference type="GO" id="GO:0016813">
    <property type="term" value="F:hydrolase activity, acting on carbon-nitrogen (but not peptide) bonds, in linear amidines"/>
    <property type="evidence" value="ECO:0007669"/>
    <property type="project" value="UniProtKB-ARBA"/>
</dbReference>
<dbReference type="InterPro" id="IPR006035">
    <property type="entry name" value="Ureohydrolase"/>
</dbReference>
<dbReference type="EMBL" id="JACHXH010000031">
    <property type="protein sequence ID" value="MBB3138397.1"/>
    <property type="molecule type" value="Genomic_DNA"/>
</dbReference>
<dbReference type="SUPFAM" id="SSF52768">
    <property type="entry name" value="Arginase/deacetylase"/>
    <property type="match status" value="1"/>
</dbReference>
<reference evidence="1 2" key="1">
    <citation type="submission" date="2020-08" db="EMBL/GenBank/DDBJ databases">
        <title>Genomic Encyclopedia of Type Strains, Phase III (KMG-III): the genomes of soil and plant-associated and newly described type strains.</title>
        <authorList>
            <person name="Whitman W."/>
        </authorList>
    </citation>
    <scope>NUCLEOTIDE SEQUENCE [LARGE SCALE GENOMIC DNA]</scope>
    <source>
        <strain evidence="1 2">CECT 4113</strain>
    </source>
</reference>
<dbReference type="InterPro" id="IPR023696">
    <property type="entry name" value="Ureohydrolase_dom_sf"/>
</dbReference>
<accession>A0A7W5BSL8</accession>
<dbReference type="AlphaFoldDB" id="A0A7W5BSL8"/>
<dbReference type="GO" id="GO:0046872">
    <property type="term" value="F:metal ion binding"/>
    <property type="evidence" value="ECO:0007669"/>
    <property type="project" value="InterPro"/>
</dbReference>
<evidence type="ECO:0000313" key="2">
    <source>
        <dbReference type="Proteomes" id="UP000518315"/>
    </source>
</evidence>
<sequence length="45" mass="4761">MNIVGGDVVEIAPQYDPTSNTAQIAAQVLFELLCLTAEAIKVRAS</sequence>
<protein>
    <submittedName>
        <fullName evidence="1">Arginase family enzyme</fullName>
    </submittedName>
</protein>
<evidence type="ECO:0000313" key="1">
    <source>
        <dbReference type="EMBL" id="MBB3138397.1"/>
    </source>
</evidence>
<keyword evidence="2" id="KW-1185">Reference proteome</keyword>